<feature type="domain" description="PucR C-terminal helix-turn-helix" evidence="2">
    <location>
        <begin position="273"/>
        <end position="328"/>
    </location>
</feature>
<dbReference type="PANTHER" id="PTHR33744:SF1">
    <property type="entry name" value="DNA-BINDING TRANSCRIPTIONAL ACTIVATOR ADER"/>
    <property type="match status" value="1"/>
</dbReference>
<dbReference type="RefSeq" id="WP_192763185.1">
    <property type="nucleotide sequence ID" value="NZ_JADBDZ010000001.1"/>
</dbReference>
<organism evidence="3 4">
    <name type="scientific">Actinomadura algeriensis</name>
    <dbReference type="NCBI Taxonomy" id="1679523"/>
    <lineage>
        <taxon>Bacteria</taxon>
        <taxon>Bacillati</taxon>
        <taxon>Actinomycetota</taxon>
        <taxon>Actinomycetes</taxon>
        <taxon>Streptosporangiales</taxon>
        <taxon>Thermomonosporaceae</taxon>
        <taxon>Actinomadura</taxon>
    </lineage>
</organism>
<feature type="region of interest" description="Disordered" evidence="1">
    <location>
        <begin position="174"/>
        <end position="193"/>
    </location>
</feature>
<name>A0ABR9K347_9ACTN</name>
<evidence type="ECO:0000313" key="4">
    <source>
        <dbReference type="Proteomes" id="UP000627838"/>
    </source>
</evidence>
<comment type="caution">
    <text evidence="3">The sequence shown here is derived from an EMBL/GenBank/DDBJ whole genome shotgun (WGS) entry which is preliminary data.</text>
</comment>
<accession>A0ABR9K347</accession>
<dbReference type="Proteomes" id="UP000627838">
    <property type="component" value="Unassembled WGS sequence"/>
</dbReference>
<gene>
    <name evidence="3" type="ORF">H4W34_007114</name>
</gene>
<dbReference type="Pfam" id="PF13556">
    <property type="entry name" value="HTH_30"/>
    <property type="match status" value="1"/>
</dbReference>
<dbReference type="Gene3D" id="1.10.10.2840">
    <property type="entry name" value="PucR C-terminal helix-turn-helix domain"/>
    <property type="match status" value="1"/>
</dbReference>
<proteinExistence type="predicted"/>
<protein>
    <recommendedName>
        <fullName evidence="2">PucR C-terminal helix-turn-helix domain-containing protein</fullName>
    </recommendedName>
</protein>
<sequence>MRDLTVRLDALDPQAGAALRVIAYFDDLAAHGATLQAIVRGAAVLTAGPAALVDEARRVRIRVDARGRATGPSGPPDPAWPRVLIGSAVLWLEHPGPARPVDAMVLERAAAAAAAVLDRTRGRAGPGEVASIETLLDSAASPRARATAAHRLGLREPARVRAVALHGGGALVRDAAHEDGDGAGTGPSGPPENVRAGVGPVTGVDGLPESWKAARTALRLTAEGTPGDPGPRVVHADEAGGLMVLARTVGPDAPPIPDVAAVERAARAAPWMLATLDAVAGASSVRAAAAALRVHHSTLQERLVQAERLVGWPLDDAPGRFRLHLALALRRLHRAPMP</sequence>
<keyword evidence="4" id="KW-1185">Reference proteome</keyword>
<reference evidence="3 4" key="1">
    <citation type="submission" date="2020-10" db="EMBL/GenBank/DDBJ databases">
        <title>Sequencing the genomes of 1000 actinobacteria strains.</title>
        <authorList>
            <person name="Klenk H.-P."/>
        </authorList>
    </citation>
    <scope>NUCLEOTIDE SEQUENCE [LARGE SCALE GENOMIC DNA]</scope>
    <source>
        <strain evidence="3 4">DSM 46744</strain>
    </source>
</reference>
<evidence type="ECO:0000313" key="3">
    <source>
        <dbReference type="EMBL" id="MBE1537281.1"/>
    </source>
</evidence>
<dbReference type="InterPro" id="IPR025736">
    <property type="entry name" value="PucR_C-HTH_dom"/>
</dbReference>
<evidence type="ECO:0000259" key="2">
    <source>
        <dbReference type="Pfam" id="PF13556"/>
    </source>
</evidence>
<dbReference type="InterPro" id="IPR042070">
    <property type="entry name" value="PucR_C-HTH_sf"/>
</dbReference>
<dbReference type="InterPro" id="IPR051448">
    <property type="entry name" value="CdaR-like_regulators"/>
</dbReference>
<evidence type="ECO:0000256" key="1">
    <source>
        <dbReference type="SAM" id="MobiDB-lite"/>
    </source>
</evidence>
<dbReference type="PANTHER" id="PTHR33744">
    <property type="entry name" value="CARBOHYDRATE DIACID REGULATOR"/>
    <property type="match status" value="1"/>
</dbReference>
<dbReference type="EMBL" id="JADBDZ010000001">
    <property type="protein sequence ID" value="MBE1537281.1"/>
    <property type="molecule type" value="Genomic_DNA"/>
</dbReference>